<name>A0A9X2HGX7_9HYPH</name>
<evidence type="ECO:0000313" key="2">
    <source>
        <dbReference type="EMBL" id="MCP3056819.1"/>
    </source>
</evidence>
<dbReference type="EMBL" id="JALHBS010000107">
    <property type="protein sequence ID" value="MCP3056819.1"/>
    <property type="molecule type" value="Genomic_DNA"/>
</dbReference>
<feature type="transmembrane region" description="Helical" evidence="1">
    <location>
        <begin position="39"/>
        <end position="57"/>
    </location>
</feature>
<proteinExistence type="predicted"/>
<keyword evidence="1" id="KW-1133">Transmembrane helix</keyword>
<dbReference type="RefSeq" id="WP_253965620.1">
    <property type="nucleotide sequence ID" value="NZ_JALHBS010000107.1"/>
</dbReference>
<keyword evidence="1" id="KW-0472">Membrane</keyword>
<comment type="caution">
    <text evidence="2">The sequence shown here is derived from an EMBL/GenBank/DDBJ whole genome shotgun (WGS) entry which is preliminary data.</text>
</comment>
<dbReference type="Proteomes" id="UP001155220">
    <property type="component" value="Unassembled WGS sequence"/>
</dbReference>
<sequence>MIAAILAILFFTPVAFIYGRYRARHLRAGPGTLRSRLAALLPMPALLAFCGVIAVIYQTQKGAAERLALRGESAPPGLLDTGNGVIDFALRLARWVGELELILFMVAAPFLLGAVIAAVLLVLDAHGTLALDPPVPDGEPDLPSNTDHVP</sequence>
<organism evidence="2 3">
    <name type="scientific">Aurantimonas marianensis</name>
    <dbReference type="NCBI Taxonomy" id="2920428"/>
    <lineage>
        <taxon>Bacteria</taxon>
        <taxon>Pseudomonadati</taxon>
        <taxon>Pseudomonadota</taxon>
        <taxon>Alphaproteobacteria</taxon>
        <taxon>Hyphomicrobiales</taxon>
        <taxon>Aurantimonadaceae</taxon>
        <taxon>Aurantimonas</taxon>
    </lineage>
</organism>
<keyword evidence="3" id="KW-1185">Reference proteome</keyword>
<reference evidence="2" key="1">
    <citation type="submission" date="2022-03" db="EMBL/GenBank/DDBJ databases">
        <title>Aurantimonas Liuensis sp. Nov., isolated from the hadal seawater of the Mariana Trench.</title>
        <authorList>
            <person name="Liu R."/>
        </authorList>
    </citation>
    <scope>NUCLEOTIDE SEQUENCE</scope>
    <source>
        <strain evidence="2">LRZ36</strain>
    </source>
</reference>
<accession>A0A9X2HGX7</accession>
<protein>
    <submittedName>
        <fullName evidence="2">Uncharacterized protein</fullName>
    </submittedName>
</protein>
<evidence type="ECO:0000256" key="1">
    <source>
        <dbReference type="SAM" id="Phobius"/>
    </source>
</evidence>
<feature type="transmembrane region" description="Helical" evidence="1">
    <location>
        <begin position="101"/>
        <end position="123"/>
    </location>
</feature>
<evidence type="ECO:0000313" key="3">
    <source>
        <dbReference type="Proteomes" id="UP001155220"/>
    </source>
</evidence>
<dbReference type="AlphaFoldDB" id="A0A9X2HGX7"/>
<gene>
    <name evidence="2" type="ORF">MJ956_16940</name>
</gene>
<keyword evidence="1" id="KW-0812">Transmembrane</keyword>